<dbReference type="PANTHER" id="PTHR45710:SF8">
    <property type="entry name" value="RERATING FAMILY MEMBER 4"/>
    <property type="match status" value="1"/>
</dbReference>
<reference evidence="2" key="2">
    <citation type="submission" date="2025-09" db="UniProtKB">
        <authorList>
            <consortium name="Ensembl"/>
        </authorList>
    </citation>
    <scope>IDENTIFICATION</scope>
</reference>
<accession>A0A8C3SM33</accession>
<name>A0A8C3SM33_CHESE</name>
<evidence type="ECO:0008006" key="4">
    <source>
        <dbReference type="Google" id="ProtNLM"/>
    </source>
</evidence>
<keyword evidence="3" id="KW-1185">Reference proteome</keyword>
<reference evidence="2" key="1">
    <citation type="submission" date="2025-08" db="UniProtKB">
        <authorList>
            <consortium name="Ensembl"/>
        </authorList>
    </citation>
    <scope>IDENTIFICATION</scope>
</reference>
<dbReference type="InterPro" id="IPR050828">
    <property type="entry name" value="C-type_lectin/matrix_domain"/>
</dbReference>
<dbReference type="PANTHER" id="PTHR45710">
    <property type="entry name" value="C-TYPE LECTIN DOMAIN-CONTAINING PROTEIN 180"/>
    <property type="match status" value="1"/>
</dbReference>
<dbReference type="AlphaFoldDB" id="A0A8C3SM33"/>
<evidence type="ECO:0000313" key="3">
    <source>
        <dbReference type="Proteomes" id="UP000694403"/>
    </source>
</evidence>
<evidence type="ECO:0000313" key="2">
    <source>
        <dbReference type="Ensembl" id="ENSCSRP00000017141.1"/>
    </source>
</evidence>
<evidence type="ECO:0000256" key="1">
    <source>
        <dbReference type="SAM" id="MobiDB-lite"/>
    </source>
</evidence>
<dbReference type="SUPFAM" id="SSF56436">
    <property type="entry name" value="C-type lectin-like"/>
    <property type="match status" value="1"/>
</dbReference>
<feature type="region of interest" description="Disordered" evidence="1">
    <location>
        <begin position="142"/>
        <end position="170"/>
    </location>
</feature>
<dbReference type="Proteomes" id="UP000694403">
    <property type="component" value="Unplaced"/>
</dbReference>
<dbReference type="InterPro" id="IPR016186">
    <property type="entry name" value="C-type_lectin-like/link_sf"/>
</dbReference>
<sequence>MGWWVGAGLPLVKGNVSRHKLSFSWCGGCAVFHGVMSLGLVAMATEGDVQISHPVTFSSPAKNSEPCPADPASPVAACPDGWIGYLGKCYYFSQAEGNWNNSQNNCSALGASLAGIDTQALHPLSSLPVPWGLSGSSVGLIRRPSAPGESPAGESSCFPASLMGQVKSRQ</sequence>
<proteinExistence type="predicted"/>
<protein>
    <recommendedName>
        <fullName evidence="4">C-type lectin domain-containing protein</fullName>
    </recommendedName>
</protein>
<dbReference type="InterPro" id="IPR016187">
    <property type="entry name" value="CTDL_fold"/>
</dbReference>
<dbReference type="Gene3D" id="3.10.100.10">
    <property type="entry name" value="Mannose-Binding Protein A, subunit A"/>
    <property type="match status" value="1"/>
</dbReference>
<organism evidence="2 3">
    <name type="scientific">Chelydra serpentina</name>
    <name type="common">Snapping turtle</name>
    <name type="synonym">Testudo serpentina</name>
    <dbReference type="NCBI Taxonomy" id="8475"/>
    <lineage>
        <taxon>Eukaryota</taxon>
        <taxon>Metazoa</taxon>
        <taxon>Chordata</taxon>
        <taxon>Craniata</taxon>
        <taxon>Vertebrata</taxon>
        <taxon>Euteleostomi</taxon>
        <taxon>Archelosauria</taxon>
        <taxon>Testudinata</taxon>
        <taxon>Testudines</taxon>
        <taxon>Cryptodira</taxon>
        <taxon>Durocryptodira</taxon>
        <taxon>Americhelydia</taxon>
        <taxon>Chelydroidea</taxon>
        <taxon>Chelydridae</taxon>
        <taxon>Chelydra</taxon>
    </lineage>
</organism>
<dbReference type="Ensembl" id="ENSCSRT00000017937.1">
    <property type="protein sequence ID" value="ENSCSRP00000017141.1"/>
    <property type="gene ID" value="ENSCSRG00000013162.1"/>
</dbReference>